<dbReference type="Proteomes" id="UP000631312">
    <property type="component" value="Unassembled WGS sequence"/>
</dbReference>
<dbReference type="AlphaFoldDB" id="A0A7W7HEQ4"/>
<feature type="compositionally biased region" description="Basic and acidic residues" evidence="1">
    <location>
        <begin position="45"/>
        <end position="74"/>
    </location>
</feature>
<dbReference type="Proteomes" id="UP000590511">
    <property type="component" value="Unassembled WGS sequence"/>
</dbReference>
<feature type="compositionally biased region" description="Basic residues" evidence="1">
    <location>
        <begin position="13"/>
        <end position="27"/>
    </location>
</feature>
<evidence type="ECO:0000313" key="2">
    <source>
        <dbReference type="EMBL" id="GIE46446.1"/>
    </source>
</evidence>
<sequence>MRRRSRIGLQPVRRARQPHRGIASHRWRPSEVPGVGACCPLSRENSVHDEDTITTAEQERAEAQAEHQRRAGDR</sequence>
<reference evidence="3 4" key="1">
    <citation type="submission" date="2020-08" db="EMBL/GenBank/DDBJ databases">
        <title>Sequencing the genomes of 1000 actinobacteria strains.</title>
        <authorList>
            <person name="Klenk H.-P."/>
        </authorList>
    </citation>
    <scope>NUCLEOTIDE SEQUENCE [LARGE SCALE GENOMIC DNA]</scope>
    <source>
        <strain evidence="3 4">DSM 43150</strain>
    </source>
</reference>
<proteinExistence type="predicted"/>
<evidence type="ECO:0000256" key="1">
    <source>
        <dbReference type="SAM" id="MobiDB-lite"/>
    </source>
</evidence>
<name>A0A7W7HEQ4_9ACTN</name>
<reference evidence="2 5" key="2">
    <citation type="submission" date="2021-01" db="EMBL/GenBank/DDBJ databases">
        <title>Whole genome shotgun sequence of Actinoplanes lobatus NBRC 12513.</title>
        <authorList>
            <person name="Komaki H."/>
            <person name="Tamura T."/>
        </authorList>
    </citation>
    <scope>NUCLEOTIDE SEQUENCE [LARGE SCALE GENOMIC DNA]</scope>
    <source>
        <strain evidence="2 5">NBRC 12513</strain>
    </source>
</reference>
<evidence type="ECO:0000313" key="5">
    <source>
        <dbReference type="Proteomes" id="UP000631312"/>
    </source>
</evidence>
<dbReference type="RefSeq" id="WP_188121535.1">
    <property type="nucleotide sequence ID" value="NZ_BOMP01000214.1"/>
</dbReference>
<protein>
    <submittedName>
        <fullName evidence="3">Uncharacterized protein</fullName>
    </submittedName>
</protein>
<accession>A0A7W7HEQ4</accession>
<evidence type="ECO:0000313" key="4">
    <source>
        <dbReference type="Proteomes" id="UP000590511"/>
    </source>
</evidence>
<evidence type="ECO:0000313" key="3">
    <source>
        <dbReference type="EMBL" id="MBB4749170.1"/>
    </source>
</evidence>
<organism evidence="3 4">
    <name type="scientific">Actinoplanes lobatus</name>
    <dbReference type="NCBI Taxonomy" id="113568"/>
    <lineage>
        <taxon>Bacteria</taxon>
        <taxon>Bacillati</taxon>
        <taxon>Actinomycetota</taxon>
        <taxon>Actinomycetes</taxon>
        <taxon>Micromonosporales</taxon>
        <taxon>Micromonosporaceae</taxon>
        <taxon>Actinoplanes</taxon>
    </lineage>
</organism>
<gene>
    <name evidence="2" type="ORF">Alo02nite_93440</name>
    <name evidence="3" type="ORF">BJ964_003331</name>
</gene>
<dbReference type="EMBL" id="BOMP01000214">
    <property type="protein sequence ID" value="GIE46446.1"/>
    <property type="molecule type" value="Genomic_DNA"/>
</dbReference>
<dbReference type="EMBL" id="JACHNC010000001">
    <property type="protein sequence ID" value="MBB4749170.1"/>
    <property type="molecule type" value="Genomic_DNA"/>
</dbReference>
<feature type="region of interest" description="Disordered" evidence="1">
    <location>
        <begin position="1"/>
        <end position="74"/>
    </location>
</feature>
<keyword evidence="5" id="KW-1185">Reference proteome</keyword>
<comment type="caution">
    <text evidence="3">The sequence shown here is derived from an EMBL/GenBank/DDBJ whole genome shotgun (WGS) entry which is preliminary data.</text>
</comment>